<protein>
    <recommendedName>
        <fullName evidence="2">PiggyBac transposable element-derived protein domain-containing protein</fullName>
    </recommendedName>
</protein>
<dbReference type="Proteomes" id="UP000652219">
    <property type="component" value="Unassembled WGS sequence"/>
</dbReference>
<name>A0A8H6MR69_9PEZI</name>
<keyword evidence="1" id="KW-0812">Transmembrane</keyword>
<gene>
    <name evidence="3" type="ORF">CSOJ01_09060</name>
</gene>
<dbReference type="PANTHER" id="PTHR46599">
    <property type="entry name" value="PIGGYBAC TRANSPOSABLE ELEMENT-DERIVED PROTEIN 4"/>
    <property type="match status" value="1"/>
</dbReference>
<keyword evidence="4" id="KW-1185">Reference proteome</keyword>
<dbReference type="PANTHER" id="PTHR46599:SF2">
    <property type="entry name" value="PIGGYBAC TRANSPOSABLE ELEMENT-DERIVED PROTEIN 4-LIKE"/>
    <property type="match status" value="1"/>
</dbReference>
<dbReference type="Pfam" id="PF13843">
    <property type="entry name" value="DDE_Tnp_1_7"/>
    <property type="match status" value="1"/>
</dbReference>
<feature type="transmembrane region" description="Helical" evidence="1">
    <location>
        <begin position="229"/>
        <end position="248"/>
    </location>
</feature>
<evidence type="ECO:0000256" key="1">
    <source>
        <dbReference type="SAM" id="Phobius"/>
    </source>
</evidence>
<evidence type="ECO:0000259" key="2">
    <source>
        <dbReference type="Pfam" id="PF13843"/>
    </source>
</evidence>
<comment type="caution">
    <text evidence="3">The sequence shown here is derived from an EMBL/GenBank/DDBJ whole genome shotgun (WGS) entry which is preliminary data.</text>
</comment>
<sequence length="284" mass="31329">MPKVYRQVNGWSAHIQETGESFYTPGTGLTVDKAMVRFTGRSMETTTLPNKPTPVGFKVWVLAQKGYCLRSLWHVHVPQARQAWGNIEAKKAALTPTQRVVTTLVVLLPAAGYHVFLDNLFASVKLFRALRRQNIGASGTCRKNGINQFTWKGNALVLFLTTVFRETSEVLRLRRRPTGDSAAKKEARRAFGADAQKILPITITYLTENNSVGFTVGDTLALRGSSNDHVFIVIITFFIFLLILVVVLSKGSRPGLSSESSGRRVSSSIGPAIVLHERAPSPFM</sequence>
<keyword evidence="1" id="KW-1133">Transmembrane helix</keyword>
<feature type="domain" description="PiggyBac transposable element-derived protein" evidence="2">
    <location>
        <begin position="14"/>
        <end position="145"/>
    </location>
</feature>
<proteinExistence type="predicted"/>
<dbReference type="AlphaFoldDB" id="A0A8H6MR69"/>
<keyword evidence="1" id="KW-0472">Membrane</keyword>
<organism evidence="3 4">
    <name type="scientific">Colletotrichum sojae</name>
    <dbReference type="NCBI Taxonomy" id="2175907"/>
    <lineage>
        <taxon>Eukaryota</taxon>
        <taxon>Fungi</taxon>
        <taxon>Dikarya</taxon>
        <taxon>Ascomycota</taxon>
        <taxon>Pezizomycotina</taxon>
        <taxon>Sordariomycetes</taxon>
        <taxon>Hypocreomycetidae</taxon>
        <taxon>Glomerellales</taxon>
        <taxon>Glomerellaceae</taxon>
        <taxon>Colletotrichum</taxon>
        <taxon>Colletotrichum orchidearum species complex</taxon>
    </lineage>
</organism>
<evidence type="ECO:0000313" key="4">
    <source>
        <dbReference type="Proteomes" id="UP000652219"/>
    </source>
</evidence>
<dbReference type="EMBL" id="WIGN01000166">
    <property type="protein sequence ID" value="KAF6806132.1"/>
    <property type="molecule type" value="Genomic_DNA"/>
</dbReference>
<dbReference type="InterPro" id="IPR029526">
    <property type="entry name" value="PGBD"/>
</dbReference>
<evidence type="ECO:0000313" key="3">
    <source>
        <dbReference type="EMBL" id="KAF6806132.1"/>
    </source>
</evidence>
<reference evidence="3 4" key="1">
    <citation type="journal article" date="2020" name="Phytopathology">
        <title>Genome Sequence Resources of Colletotrichum truncatum, C. plurivorum, C. musicola, and C. sojae: Four Species Pathogenic to Soybean (Glycine max).</title>
        <authorList>
            <person name="Rogerio F."/>
            <person name="Boufleur T.R."/>
            <person name="Ciampi-Guillardi M."/>
            <person name="Sukno S.A."/>
            <person name="Thon M.R."/>
            <person name="Massola Junior N.S."/>
            <person name="Baroncelli R."/>
        </authorList>
    </citation>
    <scope>NUCLEOTIDE SEQUENCE [LARGE SCALE GENOMIC DNA]</scope>
    <source>
        <strain evidence="3 4">LFN0009</strain>
    </source>
</reference>
<accession>A0A8H6MR69</accession>